<feature type="transmembrane region" description="Helical" evidence="1">
    <location>
        <begin position="45"/>
        <end position="61"/>
    </location>
</feature>
<evidence type="ECO:0000313" key="2">
    <source>
        <dbReference type="EMBL" id="EGO62161.1"/>
    </source>
</evidence>
<feature type="transmembrane region" description="Helical" evidence="1">
    <location>
        <begin position="152"/>
        <end position="174"/>
    </location>
</feature>
<dbReference type="OrthoDB" id="9794165at2"/>
<accession>F7NP38</accession>
<dbReference type="Proteomes" id="UP000003240">
    <property type="component" value="Unassembled WGS sequence"/>
</dbReference>
<evidence type="ECO:0000256" key="1">
    <source>
        <dbReference type="SAM" id="Phobius"/>
    </source>
</evidence>
<reference evidence="2 3" key="1">
    <citation type="journal article" date="2011" name="EMBO J.">
        <title>Structural diversity of bacterial flagellar motors.</title>
        <authorList>
            <person name="Chen S."/>
            <person name="Beeby M."/>
            <person name="Murphy G.E."/>
            <person name="Leadbetter J.R."/>
            <person name="Hendrixson D.R."/>
            <person name="Briegel A."/>
            <person name="Li Z."/>
            <person name="Shi J."/>
            <person name="Tocheva E.I."/>
            <person name="Muller A."/>
            <person name="Dobro M.J."/>
            <person name="Jensen G.J."/>
        </authorList>
    </citation>
    <scope>NUCLEOTIDE SEQUENCE [LARGE SCALE GENOMIC DNA]</scope>
    <source>
        <strain evidence="2 3">DSM 6540</strain>
    </source>
</reference>
<comment type="caution">
    <text evidence="2">The sequence shown here is derived from an EMBL/GenBank/DDBJ whole genome shotgun (WGS) entry which is preliminary data.</text>
</comment>
<feature type="transmembrane region" description="Helical" evidence="1">
    <location>
        <begin position="21"/>
        <end position="39"/>
    </location>
</feature>
<feature type="transmembrane region" description="Helical" evidence="1">
    <location>
        <begin position="118"/>
        <end position="140"/>
    </location>
</feature>
<evidence type="ECO:0000313" key="3">
    <source>
        <dbReference type="Proteomes" id="UP000003240"/>
    </source>
</evidence>
<proteinExistence type="predicted"/>
<dbReference type="RefSeq" id="WP_004099101.1">
    <property type="nucleotide sequence ID" value="NZ_AFGF01000240.1"/>
</dbReference>
<dbReference type="InterPro" id="IPR007272">
    <property type="entry name" value="Sulf_transp_TsuA/YedE"/>
</dbReference>
<feature type="transmembrane region" description="Helical" evidence="1">
    <location>
        <begin position="82"/>
        <end position="106"/>
    </location>
</feature>
<dbReference type="EMBL" id="AFGF01000240">
    <property type="protein sequence ID" value="EGO62161.1"/>
    <property type="molecule type" value="Genomic_DNA"/>
</dbReference>
<feature type="transmembrane region" description="Helical" evidence="1">
    <location>
        <begin position="194"/>
        <end position="215"/>
    </location>
</feature>
<sequence length="221" mass="23816">MSETTVIIKRRTQTPVKKKSQIGYTAAALVVIIAMGVYLAQVKTLLSIIWFLGIALGVILQKSRFCFTASLRDPILTGSTTLTRATLIAFAVAMVGFAALQFTTLLKGGPVTGNVSPVGLHTVIGAILFGIGMVISGGCASGTLMRMGEGFAMQWISITTFILGSVLGAIHFGWWTENFFRAAPKIYIPEVLGWAGGFWGQLAVLALLYVVATWYEYRNID</sequence>
<dbReference type="STRING" id="1009370.ALO_19397"/>
<keyword evidence="1" id="KW-1133">Transmembrane helix</keyword>
<keyword evidence="1" id="KW-0812">Transmembrane</keyword>
<keyword evidence="1" id="KW-0472">Membrane</keyword>
<dbReference type="Pfam" id="PF04143">
    <property type="entry name" value="Sulf_transp"/>
    <property type="match status" value="1"/>
</dbReference>
<gene>
    <name evidence="2" type="ORF">ALO_19397</name>
</gene>
<keyword evidence="3" id="KW-1185">Reference proteome</keyword>
<dbReference type="eggNOG" id="COG2391">
    <property type="taxonomic scope" value="Bacteria"/>
</dbReference>
<protein>
    <submittedName>
        <fullName evidence="2">Uncharacterized protein</fullName>
    </submittedName>
</protein>
<name>F7NP38_9FIRM</name>
<organism evidence="2 3">
    <name type="scientific">Acetonema longum DSM 6540</name>
    <dbReference type="NCBI Taxonomy" id="1009370"/>
    <lineage>
        <taxon>Bacteria</taxon>
        <taxon>Bacillati</taxon>
        <taxon>Bacillota</taxon>
        <taxon>Negativicutes</taxon>
        <taxon>Acetonemataceae</taxon>
        <taxon>Acetonema</taxon>
    </lineage>
</organism>
<dbReference type="AlphaFoldDB" id="F7NP38"/>